<evidence type="ECO:0000313" key="1">
    <source>
        <dbReference type="EMBL" id="KAF9536345.1"/>
    </source>
</evidence>
<accession>A0A9P6JWM0</accession>
<dbReference type="Gene3D" id="3.50.50.60">
    <property type="entry name" value="FAD/NAD(P)-binding domain"/>
    <property type="match status" value="1"/>
</dbReference>
<dbReference type="AlphaFoldDB" id="A0A9P6JWM0"/>
<proteinExistence type="predicted"/>
<dbReference type="InterPro" id="IPR036188">
    <property type="entry name" value="FAD/NAD-bd_sf"/>
</dbReference>
<reference evidence="1" key="1">
    <citation type="journal article" date="2020" name="Fungal Divers.">
        <title>Resolving the Mortierellaceae phylogeny through synthesis of multi-gene phylogenetics and phylogenomics.</title>
        <authorList>
            <person name="Vandepol N."/>
            <person name="Liber J."/>
            <person name="Desiro A."/>
            <person name="Na H."/>
            <person name="Kennedy M."/>
            <person name="Barry K."/>
            <person name="Grigoriev I.V."/>
            <person name="Miller A.N."/>
            <person name="O'Donnell K."/>
            <person name="Stajich J.E."/>
            <person name="Bonito G."/>
        </authorList>
    </citation>
    <scope>NUCLEOTIDE SEQUENCE</scope>
    <source>
        <strain evidence="1">NRRL 2591</strain>
    </source>
</reference>
<protein>
    <submittedName>
        <fullName evidence="1">Uncharacterized protein</fullName>
    </submittedName>
</protein>
<sequence length="105" mass="11997">MTKTDPLGYLVHDRKLMHNKRARVIIGGVGLGGLNLAMRLERKDIPYEVIERAGMSPSIAALLFTQRQIYDDFVSLAKRTENIQVVNEDRETAKYCINMTNMEEL</sequence>
<comment type="caution">
    <text evidence="1">The sequence shown here is derived from an EMBL/GenBank/DDBJ whole genome shotgun (WGS) entry which is preliminary data.</text>
</comment>
<dbReference type="EMBL" id="JAAAXW010000789">
    <property type="protein sequence ID" value="KAF9536345.1"/>
    <property type="molecule type" value="Genomic_DNA"/>
</dbReference>
<organism evidence="1 2">
    <name type="scientific">Mortierella hygrophila</name>
    <dbReference type="NCBI Taxonomy" id="979708"/>
    <lineage>
        <taxon>Eukaryota</taxon>
        <taxon>Fungi</taxon>
        <taxon>Fungi incertae sedis</taxon>
        <taxon>Mucoromycota</taxon>
        <taxon>Mortierellomycotina</taxon>
        <taxon>Mortierellomycetes</taxon>
        <taxon>Mortierellales</taxon>
        <taxon>Mortierellaceae</taxon>
        <taxon>Mortierella</taxon>
    </lineage>
</organism>
<gene>
    <name evidence="1" type="ORF">EC957_011283</name>
</gene>
<keyword evidence="2" id="KW-1185">Reference proteome</keyword>
<name>A0A9P6JWM0_9FUNG</name>
<dbReference type="Proteomes" id="UP000723463">
    <property type="component" value="Unassembled WGS sequence"/>
</dbReference>
<evidence type="ECO:0000313" key="2">
    <source>
        <dbReference type="Proteomes" id="UP000723463"/>
    </source>
</evidence>